<dbReference type="AlphaFoldDB" id="A0A6V8PMS7"/>
<evidence type="ECO:0000313" key="1">
    <source>
        <dbReference type="EMBL" id="GFP33567.1"/>
    </source>
</evidence>
<proteinExistence type="predicted"/>
<name>A0A6V8PMS7_9ACTN</name>
<comment type="caution">
    <text evidence="1">The sequence shown here is derived from an EMBL/GenBank/DDBJ whole genome shotgun (WGS) entry which is preliminary data.</text>
</comment>
<gene>
    <name evidence="1" type="ORF">HKBW3S42_01904</name>
</gene>
<dbReference type="Proteomes" id="UP000568877">
    <property type="component" value="Unassembled WGS sequence"/>
</dbReference>
<reference evidence="1 2" key="1">
    <citation type="journal article" date="2020" name="Front. Microbiol.">
        <title>Single-cell genomics of novel Actinobacteria with the Wood-Ljungdahl pathway discovered in a serpentinizing system.</title>
        <authorList>
            <person name="Merino N."/>
            <person name="Kawai M."/>
            <person name="Boyd E.S."/>
            <person name="Colman D.R."/>
            <person name="McGlynn S.E."/>
            <person name="Nealson K.H."/>
            <person name="Kurokawa K."/>
            <person name="Hongoh Y."/>
        </authorList>
    </citation>
    <scope>NUCLEOTIDE SEQUENCE [LARGE SCALE GENOMIC DNA]</scope>
    <source>
        <strain evidence="1 2">S42</strain>
    </source>
</reference>
<sequence>MAEFNQKEYQTVVLGALLHVDRSRIFGDAGEEL</sequence>
<accession>A0A6V8PMS7</accession>
<protein>
    <submittedName>
        <fullName evidence="1">Uncharacterized protein</fullName>
    </submittedName>
</protein>
<dbReference type="EMBL" id="BLSA01000564">
    <property type="protein sequence ID" value="GFP33567.1"/>
    <property type="molecule type" value="Genomic_DNA"/>
</dbReference>
<evidence type="ECO:0000313" key="2">
    <source>
        <dbReference type="Proteomes" id="UP000568877"/>
    </source>
</evidence>
<organism evidence="1 2">
    <name type="scientific">Candidatus Hakubella thermalkaliphila</name>
    <dbReference type="NCBI Taxonomy" id="2754717"/>
    <lineage>
        <taxon>Bacteria</taxon>
        <taxon>Bacillati</taxon>
        <taxon>Actinomycetota</taxon>
        <taxon>Actinomycetota incertae sedis</taxon>
        <taxon>Candidatus Hakubellales</taxon>
        <taxon>Candidatus Hakubellaceae</taxon>
        <taxon>Candidatus Hakubella</taxon>
    </lineage>
</organism>